<dbReference type="AlphaFoldDB" id="A0AAW8Q3P5"/>
<proteinExistence type="predicted"/>
<accession>A0AAW8Q3P5</accession>
<gene>
    <name evidence="1" type="ORF">QX249_17375</name>
</gene>
<reference evidence="1" key="1">
    <citation type="submission" date="2023-06" db="EMBL/GenBank/DDBJ databases">
        <title>Genomic Diversity of Vibrio spp. and Metagenomic Analysis of Pathogens in Florida Gulf Coastal Waters Following Hurricane Ian.</title>
        <authorList>
            <person name="Brumfield K.D."/>
        </authorList>
    </citation>
    <scope>NUCLEOTIDE SEQUENCE</scope>
    <source>
        <strain evidence="1">WBS2B-138</strain>
    </source>
</reference>
<evidence type="ECO:0000313" key="1">
    <source>
        <dbReference type="EMBL" id="MDS1822411.1"/>
    </source>
</evidence>
<organism evidence="1 2">
    <name type="scientific">Vibrio parahaemolyticus</name>
    <dbReference type="NCBI Taxonomy" id="670"/>
    <lineage>
        <taxon>Bacteria</taxon>
        <taxon>Pseudomonadati</taxon>
        <taxon>Pseudomonadota</taxon>
        <taxon>Gammaproteobacteria</taxon>
        <taxon>Vibrionales</taxon>
        <taxon>Vibrionaceae</taxon>
        <taxon>Vibrio</taxon>
    </lineage>
</organism>
<protein>
    <submittedName>
        <fullName evidence="1">Uncharacterized protein</fullName>
    </submittedName>
</protein>
<comment type="caution">
    <text evidence="1">The sequence shown here is derived from an EMBL/GenBank/DDBJ whole genome shotgun (WGS) entry which is preliminary data.</text>
</comment>
<sequence>MEKYLYLTEVEWADAWINGGEIPISLASSYLSESREGIYTPDENLIHDSSYPIPAFRQFGIHLENVKNVTMTGGTFNGKKIPDVKNASYYKEDGLILSFCNELDTEIARRLGKKACVKILDMHQLKIALDSEIGSKGIMKNCSYTKGFQRNHFLKSTEDSWQKEFRLFWKSDKSVWAAIPPNIGELVATYD</sequence>
<name>A0AAW8Q3P5_VIBPH</name>
<dbReference type="Proteomes" id="UP001253193">
    <property type="component" value="Unassembled WGS sequence"/>
</dbReference>
<dbReference type="EMBL" id="JAUHGG010000005">
    <property type="protein sequence ID" value="MDS1822411.1"/>
    <property type="molecule type" value="Genomic_DNA"/>
</dbReference>
<dbReference type="RefSeq" id="WP_005388824.1">
    <property type="nucleotide sequence ID" value="NZ_JAKRWL010000068.1"/>
</dbReference>
<evidence type="ECO:0000313" key="2">
    <source>
        <dbReference type="Proteomes" id="UP001253193"/>
    </source>
</evidence>